<feature type="coiled-coil region" evidence="1">
    <location>
        <begin position="719"/>
        <end position="803"/>
    </location>
</feature>
<reference evidence="3 4" key="1">
    <citation type="submission" date="2014-06" db="EMBL/GenBank/DDBJ databases">
        <authorList>
            <person name="Swart Estienne"/>
        </authorList>
    </citation>
    <scope>NUCLEOTIDE SEQUENCE [LARGE SCALE GENOMIC DNA]</scope>
    <source>
        <strain evidence="3 4">130c</strain>
    </source>
</reference>
<feature type="compositionally biased region" description="Polar residues" evidence="2">
    <location>
        <begin position="450"/>
        <end position="460"/>
    </location>
</feature>
<proteinExistence type="predicted"/>
<keyword evidence="1" id="KW-0175">Coiled coil</keyword>
<protein>
    <submittedName>
        <fullName evidence="3">Uncharacterized protein</fullName>
    </submittedName>
</protein>
<organism evidence="3 4">
    <name type="scientific">Stylonychia lemnae</name>
    <name type="common">Ciliate</name>
    <dbReference type="NCBI Taxonomy" id="5949"/>
    <lineage>
        <taxon>Eukaryota</taxon>
        <taxon>Sar</taxon>
        <taxon>Alveolata</taxon>
        <taxon>Ciliophora</taxon>
        <taxon>Intramacronucleata</taxon>
        <taxon>Spirotrichea</taxon>
        <taxon>Stichotrichia</taxon>
        <taxon>Sporadotrichida</taxon>
        <taxon>Oxytrichidae</taxon>
        <taxon>Stylonychinae</taxon>
        <taxon>Stylonychia</taxon>
    </lineage>
</organism>
<evidence type="ECO:0000256" key="2">
    <source>
        <dbReference type="SAM" id="MobiDB-lite"/>
    </source>
</evidence>
<dbReference type="InParanoid" id="A0A078ALD0"/>
<sequence length="1009" mass="117935">MQSQANTNKQQQVDPKATQQQQQKQTQQTQQQQQQKADVSKQQPQVSPQKSPANNNISAPQKDPLKDLIKKRVEKQTAVLNRYPDIPLIEEVIIKTFDELAFKMSDQQDYLMQKLEEIRSVFEQSSMVQMNKRLQLENKDLKARMESKMTTKMQNLIKEEQEKEKDRLDQERIDQIARLREENKSMNTQLYDKDEEIYQLQQKLLGAQKVQKDLDNEIKRLKTNDESQTSQIKQLQLDKDSSLKQINTLLQENKKLNDQVIQFEKNQSSQQVQDKNKISETSTKLVDLETKLKDKDQAIKDKDQAIKDKDLAIKDKDQIIKEKDQTLKEKEVTMTQLKNQIELCNSIIQSQENEIKKSQSEYNDAKLINNQMLLQIQSDEKLIFAHSESLKKYDLIKQQLEAENKNLKQKVNELEQDIQNINGSNPNNDEGNNHNISKINQDQTLNQSYLSPRMSLSPSPDANKRNGKQVDEQERQLLADMNFSMDLLNSVKASNQGSRIQSQKRSQSSNHTAMKQKDLSNSRLGNKQDEFVTFAQIRSTKSIQYLTQELQQIKEQIYSKLRFLLIKVIASKEDQPEDIYGIFKNSQEDLGQFIKDEINHLQQISNVINEVILQSEDSFSKVHEEKISSKLRQIISEDNQNGDSKLEDIIQRLNELFDSLRDENIAYKAQVEQNYEPKIQQLIQENKSLRDGHSLQKYDSVSILQKFILFQILIENDMLKQEILKIKQQHNEIMKIENQNNQSQQILIAQMTQENESLLEKAQRLSENLRELARELEFMRESKERLERENLYLNKKSEQLSQDYKNLSKNTAAPISPNNKEQDQTNLPNELRKSSVSMQSFGTTNNQNPYRRSQPFTKYLNEKQSQQQSEQKNIYQLPGRYSNVNPDESLKKKQIETDKLNQLINEYKRENTKCTQKITELKDKLQNTKYKQAFNIHLYRFYIDRNNMRDSFNNTNGNESNYSNSPSKSVLSSNKKSSSNGFSQGKSSQYGRGFSQPTVNERITDGRYS</sequence>
<evidence type="ECO:0000256" key="1">
    <source>
        <dbReference type="SAM" id="Coils"/>
    </source>
</evidence>
<evidence type="ECO:0000313" key="4">
    <source>
        <dbReference type="Proteomes" id="UP000039865"/>
    </source>
</evidence>
<keyword evidence="4" id="KW-1185">Reference proteome</keyword>
<feature type="region of interest" description="Disordered" evidence="2">
    <location>
        <begin position="1"/>
        <end position="67"/>
    </location>
</feature>
<feature type="coiled-coil region" evidence="1">
    <location>
        <begin position="890"/>
        <end position="924"/>
    </location>
</feature>
<dbReference type="AlphaFoldDB" id="A0A078ALD0"/>
<feature type="coiled-coil region" evidence="1">
    <location>
        <begin position="643"/>
        <end position="670"/>
    </location>
</feature>
<evidence type="ECO:0000313" key="3">
    <source>
        <dbReference type="EMBL" id="CDW82217.1"/>
    </source>
</evidence>
<name>A0A078ALD0_STYLE</name>
<feature type="compositionally biased region" description="Low complexity" evidence="2">
    <location>
        <begin position="952"/>
        <end position="988"/>
    </location>
</feature>
<feature type="coiled-coil region" evidence="1">
    <location>
        <begin position="131"/>
        <end position="424"/>
    </location>
</feature>
<feature type="compositionally biased region" description="Low complexity" evidence="2">
    <location>
        <begin position="496"/>
        <end position="509"/>
    </location>
</feature>
<feature type="region of interest" description="Disordered" evidence="2">
    <location>
        <begin position="450"/>
        <end position="470"/>
    </location>
</feature>
<feature type="region of interest" description="Disordered" evidence="2">
    <location>
        <begin position="952"/>
        <end position="1009"/>
    </location>
</feature>
<accession>A0A078ALD0</accession>
<gene>
    <name evidence="3" type="primary">Contig16455.g17521</name>
    <name evidence="3" type="ORF">STYLEM_11247</name>
</gene>
<dbReference type="Proteomes" id="UP000039865">
    <property type="component" value="Unassembled WGS sequence"/>
</dbReference>
<dbReference type="OMA" id="NETFMET"/>
<feature type="compositionally biased region" description="Low complexity" evidence="2">
    <location>
        <begin position="9"/>
        <end position="52"/>
    </location>
</feature>
<feature type="region of interest" description="Disordered" evidence="2">
    <location>
        <begin position="493"/>
        <end position="522"/>
    </location>
</feature>
<dbReference type="EMBL" id="CCKQ01010679">
    <property type="protein sequence ID" value="CDW82217.1"/>
    <property type="molecule type" value="Genomic_DNA"/>
</dbReference>